<dbReference type="AlphaFoldDB" id="A0A1B1Z1T1"/>
<keyword evidence="3" id="KW-1185">Reference proteome</keyword>
<proteinExistence type="predicted"/>
<dbReference type="OrthoDB" id="2906536at2"/>
<gene>
    <name evidence="2" type="ORF">ABE41_005200</name>
</gene>
<sequence>MLSEADLNIIFYILFLISGLPLSYKYAVFMVKHTGMVAPHFFIGMMLNLCVGILGIVGWIFFAPTISIYFTLGGIYLGAWITAFSLILLITMLLLKRRALLKSFEHWITS</sequence>
<evidence type="ECO:0000256" key="1">
    <source>
        <dbReference type="SAM" id="Phobius"/>
    </source>
</evidence>
<feature type="transmembrane region" description="Helical" evidence="1">
    <location>
        <begin position="41"/>
        <end position="62"/>
    </location>
</feature>
<feature type="transmembrane region" description="Helical" evidence="1">
    <location>
        <begin position="6"/>
        <end position="29"/>
    </location>
</feature>
<accession>A0A1B1Z1T1</accession>
<organism evidence="2 3">
    <name type="scientific">Fictibacillus arsenicus</name>
    <dbReference type="NCBI Taxonomy" id="255247"/>
    <lineage>
        <taxon>Bacteria</taxon>
        <taxon>Bacillati</taxon>
        <taxon>Bacillota</taxon>
        <taxon>Bacilli</taxon>
        <taxon>Bacillales</taxon>
        <taxon>Fictibacillaceae</taxon>
        <taxon>Fictibacillus</taxon>
    </lineage>
</organism>
<dbReference type="EMBL" id="CP016761">
    <property type="protein sequence ID" value="ANX11395.1"/>
    <property type="molecule type" value="Genomic_DNA"/>
</dbReference>
<dbReference type="RefSeq" id="WP_066287193.1">
    <property type="nucleotide sequence ID" value="NZ_CP016761.1"/>
</dbReference>
<evidence type="ECO:0000313" key="2">
    <source>
        <dbReference type="EMBL" id="ANX11395.1"/>
    </source>
</evidence>
<dbReference type="KEGG" id="far:ABE41_005200"/>
<keyword evidence="1" id="KW-1133">Transmembrane helix</keyword>
<protein>
    <submittedName>
        <fullName evidence="2">Uncharacterized protein</fullName>
    </submittedName>
</protein>
<keyword evidence="1" id="KW-0812">Transmembrane</keyword>
<reference evidence="2 3" key="1">
    <citation type="submission" date="2016-08" db="EMBL/GenBank/DDBJ databases">
        <title>Complete genome sequence of Fictibacillus arsenicus G25-54, a strain with toxicity to nematodes and a potential arsenic-resistance activity.</title>
        <authorList>
            <person name="Zheng Z."/>
        </authorList>
    </citation>
    <scope>NUCLEOTIDE SEQUENCE [LARGE SCALE GENOMIC DNA]</scope>
    <source>
        <strain evidence="2 3">G25-54</strain>
    </source>
</reference>
<keyword evidence="1" id="KW-0472">Membrane</keyword>
<feature type="transmembrane region" description="Helical" evidence="1">
    <location>
        <begin position="68"/>
        <end position="95"/>
    </location>
</feature>
<dbReference type="Proteomes" id="UP000077412">
    <property type="component" value="Chromosome"/>
</dbReference>
<evidence type="ECO:0000313" key="3">
    <source>
        <dbReference type="Proteomes" id="UP000077412"/>
    </source>
</evidence>
<name>A0A1B1Z1T1_9BACL</name>